<sequence length="94" mass="10591">MGKSKIALHNSPGPTKERGMMKIPYADHFPGRITSMCKLDVVVNVIREKLTKQQLQLFKDNIFGHFLQCRSYPFSGAIVHNILLRQVSHGAGNE</sequence>
<keyword evidence="3" id="KW-1185">Reference proteome</keyword>
<gene>
    <name evidence="2" type="ORF">CUMW_256080</name>
</gene>
<dbReference type="AlphaFoldDB" id="A0A2H5QS13"/>
<protein>
    <submittedName>
        <fullName evidence="2">Uncharacterized protein</fullName>
    </submittedName>
</protein>
<dbReference type="PANTHER" id="PTHR48449">
    <property type="entry name" value="DUF1985 DOMAIN-CONTAINING PROTEIN"/>
    <property type="match status" value="1"/>
</dbReference>
<dbReference type="PANTHER" id="PTHR48449:SF1">
    <property type="entry name" value="DUF1985 DOMAIN-CONTAINING PROTEIN"/>
    <property type="match status" value="1"/>
</dbReference>
<accession>A0A2H5QS13</accession>
<feature type="region of interest" description="Disordered" evidence="1">
    <location>
        <begin position="1"/>
        <end position="20"/>
    </location>
</feature>
<comment type="caution">
    <text evidence="2">The sequence shown here is derived from an EMBL/GenBank/DDBJ whole genome shotgun (WGS) entry which is preliminary data.</text>
</comment>
<organism evidence="2 3">
    <name type="scientific">Citrus unshiu</name>
    <name type="common">Satsuma mandarin</name>
    <name type="synonym">Citrus nobilis var. unshiu</name>
    <dbReference type="NCBI Taxonomy" id="55188"/>
    <lineage>
        <taxon>Eukaryota</taxon>
        <taxon>Viridiplantae</taxon>
        <taxon>Streptophyta</taxon>
        <taxon>Embryophyta</taxon>
        <taxon>Tracheophyta</taxon>
        <taxon>Spermatophyta</taxon>
        <taxon>Magnoliopsida</taxon>
        <taxon>eudicotyledons</taxon>
        <taxon>Gunneridae</taxon>
        <taxon>Pentapetalae</taxon>
        <taxon>rosids</taxon>
        <taxon>malvids</taxon>
        <taxon>Sapindales</taxon>
        <taxon>Rutaceae</taxon>
        <taxon>Aurantioideae</taxon>
        <taxon>Citrus</taxon>
    </lineage>
</organism>
<evidence type="ECO:0000313" key="2">
    <source>
        <dbReference type="EMBL" id="GAY67394.1"/>
    </source>
</evidence>
<reference evidence="2 3" key="1">
    <citation type="journal article" date="2017" name="Front. Genet.">
        <title>Draft sequencing of the heterozygous diploid genome of Satsuma (Citrus unshiu Marc.) using a hybrid assembly approach.</title>
        <authorList>
            <person name="Shimizu T."/>
            <person name="Tanizawa Y."/>
            <person name="Mochizuki T."/>
            <person name="Nagasaki H."/>
            <person name="Yoshioka T."/>
            <person name="Toyoda A."/>
            <person name="Fujiyama A."/>
            <person name="Kaminuma E."/>
            <person name="Nakamura Y."/>
        </authorList>
    </citation>
    <scope>NUCLEOTIDE SEQUENCE [LARGE SCALE GENOMIC DNA]</scope>
    <source>
        <strain evidence="3">cv. Miyagawa wase</strain>
    </source>
</reference>
<name>A0A2H5QS13_CITUN</name>
<dbReference type="Proteomes" id="UP000236630">
    <property type="component" value="Unassembled WGS sequence"/>
</dbReference>
<proteinExistence type="predicted"/>
<dbReference type="EMBL" id="BDQV01000695">
    <property type="protein sequence ID" value="GAY67394.1"/>
    <property type="molecule type" value="Genomic_DNA"/>
</dbReference>
<evidence type="ECO:0000313" key="3">
    <source>
        <dbReference type="Proteomes" id="UP000236630"/>
    </source>
</evidence>
<evidence type="ECO:0000256" key="1">
    <source>
        <dbReference type="SAM" id="MobiDB-lite"/>
    </source>
</evidence>